<sequence length="99" mass="10410">MGVAAPLMVLGWSMVLNVRTPVSRGAKVAYCAVSFATSTSVVIWRAVSASDATLKYSVAWAGGLFAFGLIMAFLGREQELVSRSHKQAAQGSKSAATEK</sequence>
<gene>
    <name evidence="2" type="ORF">EAX62_16010</name>
</gene>
<keyword evidence="1" id="KW-1133">Transmembrane helix</keyword>
<feature type="transmembrane region" description="Helical" evidence="1">
    <location>
        <begin position="28"/>
        <end position="47"/>
    </location>
</feature>
<keyword evidence="1" id="KW-0472">Membrane</keyword>
<feature type="transmembrane region" description="Helical" evidence="1">
    <location>
        <begin position="53"/>
        <end position="74"/>
    </location>
</feature>
<reference evidence="2 3" key="1">
    <citation type="submission" date="2018-10" db="EMBL/GenBank/DDBJ databases">
        <title>Tessaracoccus antarcticuss sp. nov., isolated from sediment.</title>
        <authorList>
            <person name="Zhou L.Y."/>
            <person name="Du Z.J."/>
        </authorList>
    </citation>
    <scope>NUCLEOTIDE SEQUENCE [LARGE SCALE GENOMIC DNA]</scope>
    <source>
        <strain evidence="2 3">JDX10</strain>
    </source>
</reference>
<accession>A0A3M0FXL0</accession>
<dbReference type="Proteomes" id="UP000275256">
    <property type="component" value="Unassembled WGS sequence"/>
</dbReference>
<keyword evidence="1" id="KW-0812">Transmembrane</keyword>
<protein>
    <submittedName>
        <fullName evidence="2">Uncharacterized protein</fullName>
    </submittedName>
</protein>
<organism evidence="2 3">
    <name type="scientific">Tessaracoccus antarcticus</name>
    <dbReference type="NCBI Taxonomy" id="2479848"/>
    <lineage>
        <taxon>Bacteria</taxon>
        <taxon>Bacillati</taxon>
        <taxon>Actinomycetota</taxon>
        <taxon>Actinomycetes</taxon>
        <taxon>Propionibacteriales</taxon>
        <taxon>Propionibacteriaceae</taxon>
        <taxon>Tessaracoccus</taxon>
    </lineage>
</organism>
<comment type="caution">
    <text evidence="2">The sequence shown here is derived from an EMBL/GenBank/DDBJ whole genome shotgun (WGS) entry which is preliminary data.</text>
</comment>
<name>A0A3M0FXL0_9ACTN</name>
<evidence type="ECO:0000256" key="1">
    <source>
        <dbReference type="SAM" id="Phobius"/>
    </source>
</evidence>
<evidence type="ECO:0000313" key="3">
    <source>
        <dbReference type="Proteomes" id="UP000275256"/>
    </source>
</evidence>
<evidence type="ECO:0000313" key="2">
    <source>
        <dbReference type="EMBL" id="RMB57245.1"/>
    </source>
</evidence>
<dbReference type="AlphaFoldDB" id="A0A3M0FXL0"/>
<proteinExistence type="predicted"/>
<dbReference type="EMBL" id="REFW01000007">
    <property type="protein sequence ID" value="RMB57245.1"/>
    <property type="molecule type" value="Genomic_DNA"/>
</dbReference>
<keyword evidence="3" id="KW-1185">Reference proteome</keyword>